<evidence type="ECO:0000313" key="2">
    <source>
        <dbReference type="EMBL" id="QFX96053.1"/>
    </source>
</evidence>
<dbReference type="KEGG" id="atx:GCD22_01766"/>
<dbReference type="SUPFAM" id="SSF53098">
    <property type="entry name" value="Ribonuclease H-like"/>
    <property type="match status" value="1"/>
</dbReference>
<feature type="domain" description="Integrase catalytic" evidence="1">
    <location>
        <begin position="24"/>
        <end position="67"/>
    </location>
</feature>
<reference evidence="2 3" key="1">
    <citation type="submission" date="2019-10" db="EMBL/GenBank/DDBJ databases">
        <authorList>
            <person name="Wang R."/>
        </authorList>
    </citation>
    <scope>NUCLEOTIDE SEQUENCE [LARGE SCALE GENOMIC DNA]</scope>
    <source>
        <strain evidence="2 3">ATCC 19377</strain>
    </source>
</reference>
<dbReference type="Pfam" id="PF13333">
    <property type="entry name" value="rve_2"/>
    <property type="match status" value="1"/>
</dbReference>
<sequence length="87" mass="9744">MRALLPLSEAPGTATTMPWQTINGLYKVEVIHHLGPWKSRAAVEMATLEWVHWYNHHRLLGPLGYTPPAEAEANYQAQLLQQATKAA</sequence>
<dbReference type="EMBL" id="CP045571">
    <property type="protein sequence ID" value="QFX96053.1"/>
    <property type="molecule type" value="Genomic_DNA"/>
</dbReference>
<dbReference type="AlphaFoldDB" id="A0A5P9XRR6"/>
<organism evidence="2 3">
    <name type="scientific">Acidithiobacillus thiooxidans ATCC 19377</name>
    <dbReference type="NCBI Taxonomy" id="637390"/>
    <lineage>
        <taxon>Bacteria</taxon>
        <taxon>Pseudomonadati</taxon>
        <taxon>Pseudomonadota</taxon>
        <taxon>Acidithiobacillia</taxon>
        <taxon>Acidithiobacillales</taxon>
        <taxon>Acidithiobacillaceae</taxon>
        <taxon>Acidithiobacillus</taxon>
    </lineage>
</organism>
<evidence type="ECO:0000313" key="3">
    <source>
        <dbReference type="Proteomes" id="UP000363590"/>
    </source>
</evidence>
<protein>
    <submittedName>
        <fullName evidence="2">Integrase core domain-containing protein</fullName>
    </submittedName>
</protein>
<dbReference type="InterPro" id="IPR001584">
    <property type="entry name" value="Integrase_cat-core"/>
</dbReference>
<dbReference type="GO" id="GO:0015074">
    <property type="term" value="P:DNA integration"/>
    <property type="evidence" value="ECO:0007669"/>
    <property type="project" value="InterPro"/>
</dbReference>
<accession>A0A5P9XRR6</accession>
<name>A0A5P9XRR6_ACITH</name>
<dbReference type="InterPro" id="IPR012337">
    <property type="entry name" value="RNaseH-like_sf"/>
</dbReference>
<gene>
    <name evidence="2" type="primary">unknown</name>
    <name evidence="2" type="ORF">GCD22_01766</name>
</gene>
<proteinExistence type="predicted"/>
<evidence type="ECO:0000259" key="1">
    <source>
        <dbReference type="Pfam" id="PF13333"/>
    </source>
</evidence>
<dbReference type="Proteomes" id="UP000363590">
    <property type="component" value="Chromosome"/>
</dbReference>